<sequence>MNAMDNPDFRTSDDQQNDKGRWVTIICRVNKYSLNTIKK</sequence>
<dbReference type="PATRIC" id="fig|913075.3.peg.4925"/>
<dbReference type="BioCyc" id="SENT913075:G120P-1225-MONOMER"/>
<dbReference type="Proteomes" id="UP000003532">
    <property type="component" value="Unassembled WGS sequence"/>
</dbReference>
<evidence type="ECO:0000313" key="2">
    <source>
        <dbReference type="Proteomes" id="UP000003532"/>
    </source>
</evidence>
<name>G5NM20_SALET</name>
<reference evidence="1 2" key="1">
    <citation type="journal article" date="2011" name="BMC Genomics">
        <title>Genome sequencing reveals diversification of virulence factor content and possible host adaptation in distinct subpopulations of Salmonella enterica.</title>
        <authorList>
            <person name="den Bakker H.C."/>
            <person name="Moreno Switt A.I."/>
            <person name="Govoni G."/>
            <person name="Cummings C.A."/>
            <person name="Ranieri M.L."/>
            <person name="Degoricija L."/>
            <person name="Hoelzer K."/>
            <person name="Rodriguez-Rivera L.D."/>
            <person name="Brown S."/>
            <person name="Bolchacova E."/>
            <person name="Furtado M.R."/>
            <person name="Wiedmann M."/>
        </authorList>
    </citation>
    <scope>NUCLEOTIDE SEQUENCE [LARGE SCALE GENOMIC DNA]</scope>
    <source>
        <strain evidence="1 2">R8-3668</strain>
    </source>
</reference>
<protein>
    <submittedName>
        <fullName evidence="1">Uncharacterized protein</fullName>
    </submittedName>
</protein>
<proteinExistence type="predicted"/>
<evidence type="ECO:0000313" key="1">
    <source>
        <dbReference type="EMBL" id="EHC47823.1"/>
    </source>
</evidence>
<accession>G5NM20</accession>
<dbReference type="AlphaFoldDB" id="G5NM20"/>
<dbReference type="EMBL" id="AFCO01002039">
    <property type="protein sequence ID" value="EHC47823.1"/>
    <property type="molecule type" value="Genomic_DNA"/>
</dbReference>
<comment type="caution">
    <text evidence="1">The sequence shown here is derived from an EMBL/GenBank/DDBJ whole genome shotgun (WGS) entry which is preliminary data.</text>
</comment>
<gene>
    <name evidence="1" type="ORF">LTSEINV_6293</name>
</gene>
<organism evidence="1 2">
    <name type="scientific">Salmonella enterica subsp. enterica serovar Inverness str. R8-3668</name>
    <dbReference type="NCBI Taxonomy" id="913075"/>
    <lineage>
        <taxon>Bacteria</taxon>
        <taxon>Pseudomonadati</taxon>
        <taxon>Pseudomonadota</taxon>
        <taxon>Gammaproteobacteria</taxon>
        <taxon>Enterobacterales</taxon>
        <taxon>Enterobacteriaceae</taxon>
        <taxon>Salmonella</taxon>
    </lineage>
</organism>